<evidence type="ECO:0000313" key="7">
    <source>
        <dbReference type="Proteomes" id="UP000672657"/>
    </source>
</evidence>
<dbReference type="Gene3D" id="3.30.70.1560">
    <property type="entry name" value="Alpha-L RNA-binding motif"/>
    <property type="match status" value="1"/>
</dbReference>
<dbReference type="InterPro" id="IPR020103">
    <property type="entry name" value="PsdUridine_synth_cat_dom_sf"/>
</dbReference>
<dbReference type="PROSITE" id="PS01149">
    <property type="entry name" value="PSI_RSU"/>
    <property type="match status" value="1"/>
</dbReference>
<protein>
    <recommendedName>
        <fullName evidence="3">Pseudouridine synthase</fullName>
        <ecNumber evidence="3">5.4.99.-</ecNumber>
    </recommendedName>
</protein>
<evidence type="ECO:0000256" key="2">
    <source>
        <dbReference type="ARBA" id="ARBA00023235"/>
    </source>
</evidence>
<accession>A0ABM8TCN8</accession>
<gene>
    <name evidence="6" type="ORF">LMG26411_01264</name>
</gene>
<name>A0ABM8TCN8_9BURK</name>
<dbReference type="Proteomes" id="UP000672657">
    <property type="component" value="Unassembled WGS sequence"/>
</dbReference>
<sequence length="219" mass="24056">MTLIALNKPFGTMSQFSEHPSRPTLAEWIVTPGVYPAGRLDADSEGLLLLTDDGGLQARIADPRHKLAKTYFAQVEGIPDEAALARLRQGVDLGDFQTLPAKVRAVEAPSWLWPRNPPVRYRAAIPTSWLELQIREGKNRQVRRMTAAVGFPTLRLVRATIGRLDLRELGLQPGQSCVVEPDRLGLPPARAPRPEPRNLGSGNAGTRGTGSKGRVRYKN</sequence>
<evidence type="ECO:0000256" key="1">
    <source>
        <dbReference type="ARBA" id="ARBA00008348"/>
    </source>
</evidence>
<keyword evidence="7" id="KW-1185">Reference proteome</keyword>
<dbReference type="InterPro" id="IPR042092">
    <property type="entry name" value="PsdUridine_s_RsuA/RluB/E/F_cat"/>
</dbReference>
<dbReference type="EMBL" id="CAJPVI010000005">
    <property type="protein sequence ID" value="CAG2136538.1"/>
    <property type="molecule type" value="Genomic_DNA"/>
</dbReference>
<organism evidence="6 7">
    <name type="scientific">Cupriavidus numazuensis</name>
    <dbReference type="NCBI Taxonomy" id="221992"/>
    <lineage>
        <taxon>Bacteria</taxon>
        <taxon>Pseudomonadati</taxon>
        <taxon>Pseudomonadota</taxon>
        <taxon>Betaproteobacteria</taxon>
        <taxon>Burkholderiales</taxon>
        <taxon>Burkholderiaceae</taxon>
        <taxon>Cupriavidus</taxon>
    </lineage>
</organism>
<dbReference type="Pfam" id="PF00849">
    <property type="entry name" value="PseudoU_synth_2"/>
    <property type="match status" value="1"/>
</dbReference>
<proteinExistence type="inferred from homology"/>
<feature type="compositionally biased region" description="Gly residues" evidence="4">
    <location>
        <begin position="202"/>
        <end position="211"/>
    </location>
</feature>
<dbReference type="InterPro" id="IPR000748">
    <property type="entry name" value="PsdUridine_synth_RsuA/RluB/E/F"/>
</dbReference>
<dbReference type="InterPro" id="IPR050343">
    <property type="entry name" value="RsuA_PseudoU_synthase"/>
</dbReference>
<comment type="caution">
    <text evidence="6">The sequence shown here is derived from an EMBL/GenBank/DDBJ whole genome shotgun (WGS) entry which is preliminary data.</text>
</comment>
<evidence type="ECO:0000259" key="5">
    <source>
        <dbReference type="Pfam" id="PF00849"/>
    </source>
</evidence>
<evidence type="ECO:0000313" key="6">
    <source>
        <dbReference type="EMBL" id="CAG2136538.1"/>
    </source>
</evidence>
<dbReference type="PANTHER" id="PTHR47683">
    <property type="entry name" value="PSEUDOURIDINE SYNTHASE FAMILY PROTEIN-RELATED"/>
    <property type="match status" value="1"/>
</dbReference>
<dbReference type="SUPFAM" id="SSF55120">
    <property type="entry name" value="Pseudouridine synthase"/>
    <property type="match status" value="1"/>
</dbReference>
<dbReference type="EC" id="5.4.99.-" evidence="3"/>
<dbReference type="InterPro" id="IPR020094">
    <property type="entry name" value="TruA/RsuA/RluB/E/F_N"/>
</dbReference>
<dbReference type="Gene3D" id="3.30.70.580">
    <property type="entry name" value="Pseudouridine synthase I, catalytic domain, N-terminal subdomain"/>
    <property type="match status" value="1"/>
</dbReference>
<keyword evidence="2 3" id="KW-0413">Isomerase</keyword>
<dbReference type="RefSeq" id="WP_211952445.1">
    <property type="nucleotide sequence ID" value="NZ_CAJPVI010000005.1"/>
</dbReference>
<dbReference type="InterPro" id="IPR006145">
    <property type="entry name" value="PsdUridine_synth_RsuA/RluA"/>
</dbReference>
<dbReference type="NCBIfam" id="TIGR00093">
    <property type="entry name" value="pseudouridine synthase"/>
    <property type="match status" value="1"/>
</dbReference>
<reference evidence="6 7" key="1">
    <citation type="submission" date="2021-03" db="EMBL/GenBank/DDBJ databases">
        <authorList>
            <person name="Peeters C."/>
        </authorList>
    </citation>
    <scope>NUCLEOTIDE SEQUENCE [LARGE SCALE GENOMIC DNA]</scope>
    <source>
        <strain evidence="6 7">LMG 26411</strain>
    </source>
</reference>
<dbReference type="InterPro" id="IPR018496">
    <property type="entry name" value="PsdUridine_synth_RsuA/RluB_CS"/>
</dbReference>
<evidence type="ECO:0000256" key="3">
    <source>
        <dbReference type="RuleBase" id="RU003887"/>
    </source>
</evidence>
<comment type="similarity">
    <text evidence="1 3">Belongs to the pseudouridine synthase RsuA family.</text>
</comment>
<dbReference type="PANTHER" id="PTHR47683:SF2">
    <property type="entry name" value="RNA-BINDING S4 DOMAIN-CONTAINING PROTEIN"/>
    <property type="match status" value="1"/>
</dbReference>
<evidence type="ECO:0000256" key="4">
    <source>
        <dbReference type="SAM" id="MobiDB-lite"/>
    </source>
</evidence>
<feature type="region of interest" description="Disordered" evidence="4">
    <location>
        <begin position="177"/>
        <end position="219"/>
    </location>
</feature>
<feature type="domain" description="Pseudouridine synthase RsuA/RluA-like" evidence="5">
    <location>
        <begin position="4"/>
        <end position="148"/>
    </location>
</feature>